<keyword evidence="4 9" id="KW-0812">Transmembrane</keyword>
<dbReference type="InterPro" id="IPR012910">
    <property type="entry name" value="Plug_dom"/>
</dbReference>
<dbReference type="GO" id="GO:0009279">
    <property type="term" value="C:cell outer membrane"/>
    <property type="evidence" value="ECO:0007669"/>
    <property type="project" value="UniProtKB-SubCell"/>
</dbReference>
<keyword evidence="12" id="KW-0675">Receptor</keyword>
<evidence type="ECO:0000256" key="10">
    <source>
        <dbReference type="SAM" id="SignalP"/>
    </source>
</evidence>
<evidence type="ECO:0000256" key="2">
    <source>
        <dbReference type="ARBA" id="ARBA00022448"/>
    </source>
</evidence>
<keyword evidence="7 9" id="KW-0472">Membrane</keyword>
<evidence type="ECO:0000256" key="8">
    <source>
        <dbReference type="ARBA" id="ARBA00023237"/>
    </source>
</evidence>
<dbReference type="GO" id="GO:0015344">
    <property type="term" value="F:siderophore uptake transmembrane transporter activity"/>
    <property type="evidence" value="ECO:0007669"/>
    <property type="project" value="TreeGrafter"/>
</dbReference>
<evidence type="ECO:0000313" key="12">
    <source>
        <dbReference type="EMBL" id="SFZ89767.1"/>
    </source>
</evidence>
<evidence type="ECO:0000256" key="7">
    <source>
        <dbReference type="ARBA" id="ARBA00023136"/>
    </source>
</evidence>
<dbReference type="GO" id="GO:0044718">
    <property type="term" value="P:siderophore transmembrane transport"/>
    <property type="evidence" value="ECO:0007669"/>
    <property type="project" value="TreeGrafter"/>
</dbReference>
<dbReference type="OrthoDB" id="9761152at2"/>
<organism evidence="12 13">
    <name type="scientific">Flaviramulus basaltis</name>
    <dbReference type="NCBI Taxonomy" id="369401"/>
    <lineage>
        <taxon>Bacteria</taxon>
        <taxon>Pseudomonadati</taxon>
        <taxon>Bacteroidota</taxon>
        <taxon>Flavobacteriia</taxon>
        <taxon>Flavobacteriales</taxon>
        <taxon>Flavobacteriaceae</taxon>
        <taxon>Flaviramulus</taxon>
    </lineage>
</organism>
<feature type="chain" id="PRO_5009678596" evidence="10">
    <location>
        <begin position="23"/>
        <end position="847"/>
    </location>
</feature>
<protein>
    <submittedName>
        <fullName evidence="12">Outer membrane receptor for Fe3+-dicitrate</fullName>
    </submittedName>
</protein>
<reference evidence="12 13" key="1">
    <citation type="submission" date="2016-10" db="EMBL/GenBank/DDBJ databases">
        <authorList>
            <person name="de Groot N.N."/>
        </authorList>
    </citation>
    <scope>NUCLEOTIDE SEQUENCE [LARGE SCALE GENOMIC DNA]</scope>
    <source>
        <strain evidence="12 13">DSM 18180</strain>
    </source>
</reference>
<comment type="subcellular location">
    <subcellularLocation>
        <location evidence="1 9">Cell outer membrane</location>
        <topology evidence="1 9">Multi-pass membrane protein</topology>
    </subcellularLocation>
</comment>
<dbReference type="Proteomes" id="UP000182544">
    <property type="component" value="Unassembled WGS sequence"/>
</dbReference>
<keyword evidence="6" id="KW-0798">TonB box</keyword>
<keyword evidence="2 9" id="KW-0813">Transport</keyword>
<dbReference type="SUPFAM" id="SSF56935">
    <property type="entry name" value="Porins"/>
    <property type="match status" value="1"/>
</dbReference>
<evidence type="ECO:0000313" key="13">
    <source>
        <dbReference type="Proteomes" id="UP000182544"/>
    </source>
</evidence>
<evidence type="ECO:0000256" key="1">
    <source>
        <dbReference type="ARBA" id="ARBA00004571"/>
    </source>
</evidence>
<evidence type="ECO:0000256" key="6">
    <source>
        <dbReference type="ARBA" id="ARBA00023077"/>
    </source>
</evidence>
<keyword evidence="8 9" id="KW-0998">Cell outer membrane</keyword>
<dbReference type="InterPro" id="IPR039426">
    <property type="entry name" value="TonB-dep_rcpt-like"/>
</dbReference>
<evidence type="ECO:0000259" key="11">
    <source>
        <dbReference type="Pfam" id="PF07715"/>
    </source>
</evidence>
<comment type="similarity">
    <text evidence="9">Belongs to the TonB-dependent receptor family.</text>
</comment>
<feature type="domain" description="TonB-dependent receptor plug" evidence="11">
    <location>
        <begin position="117"/>
        <end position="196"/>
    </location>
</feature>
<keyword evidence="5 10" id="KW-0732">Signal</keyword>
<dbReference type="RefSeq" id="WP_072400215.1">
    <property type="nucleotide sequence ID" value="NZ_FPKV01000001.1"/>
</dbReference>
<dbReference type="Gene3D" id="2.170.130.10">
    <property type="entry name" value="TonB-dependent receptor, plug domain"/>
    <property type="match status" value="1"/>
</dbReference>
<dbReference type="PROSITE" id="PS01156">
    <property type="entry name" value="TONB_DEPENDENT_REC_2"/>
    <property type="match status" value="1"/>
</dbReference>
<sequence length="847" mass="91797">MRKITQSLLMAVAFLFTTVIMAQSTVSGIVLEAGINMPLPGANIVEKGTSNGVVTDFDGNFTLNTKGSSGEIVITYVGYTSKTVSFSGNATLGNVFLESSQVGLQEVQIIASVAVDRKTPVAVSTIKSEEIALKLSTQEFPEILKSTPGVYATRAGGGYGDGRISLRGFGSENVAVMINGVPVNDMENGAVYWSNWAGLGDVTSSLQVQRGLGASKVAVPSVGGTVNIITKTTDAEQGGNIFTGIGNDGYLKYGMTYSTGLSEKGFAATVSASKITGDGYVDGTEFSGYNYFISLSQQLSDSHRLSFSAFGAQQTHGQRFNRSTISELLDTDSGPQKANKDWGYKNGQVYHQSYNFYHKPQISLNHLWEINDSSVLSTALYASFGSGGGRRDEGSKIGSSDYRIGSSGLQPIDFDAVVEENIANGAGGSTDIISSSRNSHQWFGVLSSYKNTISDKLTISGGLDARSYVGSHWYQVDDLLGGEFFLDNETDTFAFGNPLKVGDRYNKDYDGIVFRSGLFAQAEYQVNESFNLFVATDISNTNYKKEEFMNNEIIGSRTSADINFLGYGIKGGGNYNLDSNNNVFVNVGYFSKAPFLTSVFLNEDTLELNEGAENEKVFSVELGYGYRSDKLYANVNLYRTSWLDKSISGSYPGPTPESERVYYNLLGMDALHQGIEVDFRYKFSDELTLTGMASIGDWQWKSDVSASVRNQDGDEVDVVDVYAKDLKVGDAAQTTFALGANYKIAEKSKIYVDYNYAGDMFSSYFVTDRGSADLPDTWKTPSYGLFDAGLSHTFEMGSFEAVLNGKVNNVFNTEYISDANDTDGTSASALVYYGAGRTYSVGLKIKF</sequence>
<dbReference type="AlphaFoldDB" id="A0A1K2IBJ1"/>
<dbReference type="PANTHER" id="PTHR30069">
    <property type="entry name" value="TONB-DEPENDENT OUTER MEMBRANE RECEPTOR"/>
    <property type="match status" value="1"/>
</dbReference>
<dbReference type="EMBL" id="FPKV01000001">
    <property type="protein sequence ID" value="SFZ89767.1"/>
    <property type="molecule type" value="Genomic_DNA"/>
</dbReference>
<dbReference type="SUPFAM" id="SSF49464">
    <property type="entry name" value="Carboxypeptidase regulatory domain-like"/>
    <property type="match status" value="1"/>
</dbReference>
<dbReference type="InterPro" id="IPR008969">
    <property type="entry name" value="CarboxyPept-like_regulatory"/>
</dbReference>
<proteinExistence type="inferred from homology"/>
<keyword evidence="3 9" id="KW-1134">Transmembrane beta strand</keyword>
<feature type="signal peptide" evidence="10">
    <location>
        <begin position="1"/>
        <end position="22"/>
    </location>
</feature>
<dbReference type="InterPro" id="IPR036942">
    <property type="entry name" value="Beta-barrel_TonB_sf"/>
</dbReference>
<dbReference type="STRING" id="369401.SAMN05428642_101550"/>
<dbReference type="Gene3D" id="2.40.170.20">
    <property type="entry name" value="TonB-dependent receptor, beta-barrel domain"/>
    <property type="match status" value="1"/>
</dbReference>
<name>A0A1K2IBJ1_9FLAO</name>
<dbReference type="Gene3D" id="2.60.40.1120">
    <property type="entry name" value="Carboxypeptidase-like, regulatory domain"/>
    <property type="match status" value="1"/>
</dbReference>
<evidence type="ECO:0000256" key="5">
    <source>
        <dbReference type="ARBA" id="ARBA00022729"/>
    </source>
</evidence>
<gene>
    <name evidence="12" type="ORF">SAMN05428642_101550</name>
</gene>
<dbReference type="PROSITE" id="PS52016">
    <property type="entry name" value="TONB_DEPENDENT_REC_3"/>
    <property type="match status" value="1"/>
</dbReference>
<evidence type="ECO:0000256" key="4">
    <source>
        <dbReference type="ARBA" id="ARBA00022692"/>
    </source>
</evidence>
<evidence type="ECO:0000256" key="3">
    <source>
        <dbReference type="ARBA" id="ARBA00022452"/>
    </source>
</evidence>
<dbReference type="Pfam" id="PF07715">
    <property type="entry name" value="Plug"/>
    <property type="match status" value="1"/>
</dbReference>
<dbReference type="InterPro" id="IPR010917">
    <property type="entry name" value="TonB_rcpt_CS"/>
</dbReference>
<evidence type="ECO:0000256" key="9">
    <source>
        <dbReference type="PROSITE-ProRule" id="PRU01360"/>
    </source>
</evidence>
<accession>A0A1K2IBJ1</accession>
<dbReference type="InterPro" id="IPR037066">
    <property type="entry name" value="Plug_dom_sf"/>
</dbReference>
<keyword evidence="13" id="KW-1185">Reference proteome</keyword>
<dbReference type="Pfam" id="PF13715">
    <property type="entry name" value="CarbopepD_reg_2"/>
    <property type="match status" value="1"/>
</dbReference>
<dbReference type="PANTHER" id="PTHR30069:SF29">
    <property type="entry name" value="HEMOGLOBIN AND HEMOGLOBIN-HAPTOGLOBIN-BINDING PROTEIN 1-RELATED"/>
    <property type="match status" value="1"/>
</dbReference>